<sequence length="192" mass="22236">MLKFLRRCFEHRVVPNFIKESDYMKYVMYQRTETIGIIRVLYSNSRPIPAVFPSNLIQSDMGTIIRTLYGLPPHTVFQRCLPEQILRERDTKLNVIPLDTFVDGVVVVETFTTVSYLVPCTGAVASYFTRVCHSALTQLSTHIRHEWTQTYNLSMAQTLEKQNGFSIQKQILALALTSYSLKQVYRPFDVLF</sequence>
<name>A0AAD5MR69_PARTN</name>
<evidence type="ECO:0000313" key="1">
    <source>
        <dbReference type="EMBL" id="KAJ1354051.1"/>
    </source>
</evidence>
<protein>
    <submittedName>
        <fullName evidence="1">Uncharacterized protein</fullName>
    </submittedName>
</protein>
<accession>A0AAD5MR69</accession>
<evidence type="ECO:0000313" key="2">
    <source>
        <dbReference type="Proteomes" id="UP001196413"/>
    </source>
</evidence>
<proteinExistence type="predicted"/>
<organism evidence="1 2">
    <name type="scientific">Parelaphostrongylus tenuis</name>
    <name type="common">Meningeal worm</name>
    <dbReference type="NCBI Taxonomy" id="148309"/>
    <lineage>
        <taxon>Eukaryota</taxon>
        <taxon>Metazoa</taxon>
        <taxon>Ecdysozoa</taxon>
        <taxon>Nematoda</taxon>
        <taxon>Chromadorea</taxon>
        <taxon>Rhabditida</taxon>
        <taxon>Rhabditina</taxon>
        <taxon>Rhabditomorpha</taxon>
        <taxon>Strongyloidea</taxon>
        <taxon>Metastrongylidae</taxon>
        <taxon>Parelaphostrongylus</taxon>
    </lineage>
</organism>
<comment type="caution">
    <text evidence="1">The sequence shown here is derived from an EMBL/GenBank/DDBJ whole genome shotgun (WGS) entry which is preliminary data.</text>
</comment>
<gene>
    <name evidence="1" type="ORF">KIN20_010855</name>
</gene>
<keyword evidence="2" id="KW-1185">Reference proteome</keyword>
<dbReference type="EMBL" id="JAHQIW010001925">
    <property type="protein sequence ID" value="KAJ1354051.1"/>
    <property type="molecule type" value="Genomic_DNA"/>
</dbReference>
<reference evidence="1" key="1">
    <citation type="submission" date="2021-06" db="EMBL/GenBank/DDBJ databases">
        <title>Parelaphostrongylus tenuis whole genome reference sequence.</title>
        <authorList>
            <person name="Garwood T.J."/>
            <person name="Larsen P.A."/>
            <person name="Fountain-Jones N.M."/>
            <person name="Garbe J.R."/>
            <person name="Macchietto M.G."/>
            <person name="Kania S.A."/>
            <person name="Gerhold R.W."/>
            <person name="Richards J.E."/>
            <person name="Wolf T.M."/>
        </authorList>
    </citation>
    <scope>NUCLEOTIDE SEQUENCE</scope>
    <source>
        <strain evidence="1">MNPRO001-30</strain>
        <tissue evidence="1">Meninges</tissue>
    </source>
</reference>
<dbReference type="Proteomes" id="UP001196413">
    <property type="component" value="Unassembled WGS sequence"/>
</dbReference>
<dbReference type="AlphaFoldDB" id="A0AAD5MR69"/>